<dbReference type="EMBL" id="AP027272">
    <property type="protein sequence ID" value="BDX05475.1"/>
    <property type="molecule type" value="Genomic_DNA"/>
</dbReference>
<keyword evidence="2" id="KW-1133">Transmembrane helix</keyword>
<dbReference type="AlphaFoldDB" id="A0AA48I3Z0"/>
<dbReference type="RefSeq" id="WP_338291451.1">
    <property type="nucleotide sequence ID" value="NZ_AP027272.1"/>
</dbReference>
<keyword evidence="4" id="KW-1185">Reference proteome</keyword>
<accession>A0AA48I3Z0</accession>
<feature type="region of interest" description="Disordered" evidence="1">
    <location>
        <begin position="17"/>
        <end position="44"/>
    </location>
</feature>
<protein>
    <submittedName>
        <fullName evidence="3">Uncharacterized protein</fullName>
    </submittedName>
</protein>
<dbReference type="KEGG" id="pmaw:MACH26_09960"/>
<feature type="region of interest" description="Disordered" evidence="1">
    <location>
        <begin position="238"/>
        <end position="270"/>
    </location>
</feature>
<name>A0AA48I3Z0_9ALTE</name>
<keyword evidence="2" id="KW-0472">Membrane</keyword>
<dbReference type="Proteomes" id="UP001333710">
    <property type="component" value="Chromosome"/>
</dbReference>
<keyword evidence="2" id="KW-0812">Transmembrane</keyword>
<evidence type="ECO:0000256" key="1">
    <source>
        <dbReference type="SAM" id="MobiDB-lite"/>
    </source>
</evidence>
<evidence type="ECO:0000313" key="4">
    <source>
        <dbReference type="Proteomes" id="UP001333710"/>
    </source>
</evidence>
<proteinExistence type="predicted"/>
<feature type="transmembrane region" description="Helical" evidence="2">
    <location>
        <begin position="49"/>
        <end position="68"/>
    </location>
</feature>
<evidence type="ECO:0000313" key="3">
    <source>
        <dbReference type="EMBL" id="BDX05475.1"/>
    </source>
</evidence>
<reference evidence="3" key="1">
    <citation type="submission" date="2023-01" db="EMBL/GenBank/DDBJ databases">
        <title>Complete genome sequence of Planctobacterium marinum strain Dej080120_11.</title>
        <authorList>
            <person name="Ueki S."/>
            <person name="Maruyama F."/>
        </authorList>
    </citation>
    <scope>NUCLEOTIDE SEQUENCE</scope>
    <source>
        <strain evidence="3">Dej080120_11</strain>
    </source>
</reference>
<evidence type="ECO:0000256" key="2">
    <source>
        <dbReference type="SAM" id="Phobius"/>
    </source>
</evidence>
<sequence length="270" mass="30008">MSTDKFDNVPRIVLEKEDRDSFQRTRAAQKTKPEPPPEAAPPAKSSGGLIFLVLLVALGGYGASYWLYTEQQKTVKQLTDAGERIYELERKISATGEELDQSAVALRVQVNELKDKTDVLWQEMDKLWASAWRRNQTEIKELQTQTNNEFRTQKSTLTAMQSDISDSNTNMAVIQEQVNQQLAKAQEINSSLEAVVKQRAASEQQIRDMGDQVATVALRIEALIERIDELESLKQEVSNIKSQTSASRTQPQPVNTGGTPASTQTGTPAG</sequence>
<gene>
    <name evidence="3" type="ORF">MACH26_09960</name>
</gene>
<organism evidence="3 4">
    <name type="scientific">Planctobacterium marinum</name>
    <dbReference type="NCBI Taxonomy" id="1631968"/>
    <lineage>
        <taxon>Bacteria</taxon>
        <taxon>Pseudomonadati</taxon>
        <taxon>Pseudomonadota</taxon>
        <taxon>Gammaproteobacteria</taxon>
        <taxon>Alteromonadales</taxon>
        <taxon>Alteromonadaceae</taxon>
        <taxon>Planctobacterium</taxon>
    </lineage>
</organism>